<dbReference type="EMBL" id="JACXAJ010000011">
    <property type="protein sequence ID" value="MBD1398838.1"/>
    <property type="molecule type" value="Genomic_DNA"/>
</dbReference>
<dbReference type="GO" id="GO:0016779">
    <property type="term" value="F:nucleotidyltransferase activity"/>
    <property type="evidence" value="ECO:0007669"/>
    <property type="project" value="UniProtKB-KW"/>
</dbReference>
<dbReference type="Pfam" id="PF00899">
    <property type="entry name" value="ThiF"/>
    <property type="match status" value="1"/>
</dbReference>
<dbReference type="Proteomes" id="UP000625551">
    <property type="component" value="Unassembled WGS sequence"/>
</dbReference>
<dbReference type="InterPro" id="IPR035985">
    <property type="entry name" value="Ubiquitin-activating_enz"/>
</dbReference>
<evidence type="ECO:0000313" key="3">
    <source>
        <dbReference type="Proteomes" id="UP000625551"/>
    </source>
</evidence>
<keyword evidence="2" id="KW-0808">Transferase</keyword>
<dbReference type="InterPro" id="IPR032865">
    <property type="entry name" value="Prok-E2_A"/>
</dbReference>
<dbReference type="InterPro" id="IPR000594">
    <property type="entry name" value="ThiF_NAD_FAD-bd"/>
</dbReference>
<keyword evidence="2" id="KW-0548">Nucleotidyltransferase</keyword>
<evidence type="ECO:0000313" key="2">
    <source>
        <dbReference type="EMBL" id="MBD1398838.1"/>
    </source>
</evidence>
<feature type="domain" description="THIF-type NAD/FAD binding fold" evidence="1">
    <location>
        <begin position="366"/>
        <end position="478"/>
    </location>
</feature>
<comment type="caution">
    <text evidence="2">The sequence shown here is derived from an EMBL/GenBank/DDBJ whole genome shotgun (WGS) entry which is preliminary data.</text>
</comment>
<organism evidence="2 3">
    <name type="scientific">Pontibacter aquaedesilientis</name>
    <dbReference type="NCBI Taxonomy" id="2766980"/>
    <lineage>
        <taxon>Bacteria</taxon>
        <taxon>Pseudomonadati</taxon>
        <taxon>Bacteroidota</taxon>
        <taxon>Cytophagia</taxon>
        <taxon>Cytophagales</taxon>
        <taxon>Hymenobacteraceae</taxon>
        <taxon>Pontibacter</taxon>
    </lineage>
</organism>
<proteinExistence type="predicted"/>
<dbReference type="Pfam" id="PF14457">
    <property type="entry name" value="Prok-E2_A"/>
    <property type="match status" value="1"/>
</dbReference>
<sequence>MGMLHSDSLQRYSDELSEAIKIGLGEIRDFFDLENVVVLAYDEYHIAIPVTYKVSLPPLGTVGGIDIRSEEPVLIKISLRRYPDQIPLILSDRKDFPKKHLAHLYVSRTSEEAGKFCIVRNNPNEWFAGARMWDLLAVGEQWLFKAATGRLSGDGEEFDPIRLEGYHGYHVYKYDLLHEVVSNDQRFHPGHGMALLFSNILSDDEEKYGSLTYKTLSSVPFIQLANFMKVIDELHKSINGREVSLLLSILVWRQDDEVEEEYCTSLPKNYGELKIYFNVRGIDIDGVLAIYKNYGLQKRRGIPIIHAVKRPKKMVGYGGQYEFINFSVLAPEGKGQAMPEDAAVLNLSHIEPFSSNLAAKLSGETRSAKTLYVGAGSLGSKIIIHDARGGKMHIGVVDEDKFLQHNLARQALYHDKVGLNKADATIKQISDMFETDSTKGFRAYAMSVEDVSDNVFEDYEWLVDSSASLLVQNWLSRKVLPATLKVSRCEVADDGRLGLLYIEGEERNPRIDDLINMAYYSAIANDALKSWRRRDSQRVYSTIDIGLGCSSTTTVMPDDIISLHSSVFSRLLHQEQSNPSIGNKGLIYLSQVEMGGIPKLQSKSILVPPFESYFCAEGSGWEIRMAAGSSERLLNLCNQNGKIETGGVLVGMANYKTKTIHVFDIIEEPQGSTGTRTGFIRGVKGLPEYINEIKESTGGVVGYIGEWHTHPMDLEGLSCRDKATIRELVILNRKEPIPTCAIIVTNDKILPFVFL</sequence>
<dbReference type="SUPFAM" id="SSF69572">
    <property type="entry name" value="Activating enzymes of the ubiquitin-like proteins"/>
    <property type="match status" value="1"/>
</dbReference>
<name>A0ABR7XKM6_9BACT</name>
<protein>
    <submittedName>
        <fullName evidence="2">ThiF family adenylyltransferase</fullName>
    </submittedName>
</protein>
<keyword evidence="3" id="KW-1185">Reference proteome</keyword>
<evidence type="ECO:0000259" key="1">
    <source>
        <dbReference type="Pfam" id="PF00899"/>
    </source>
</evidence>
<gene>
    <name evidence="2" type="ORF">H9Q13_16825</name>
</gene>
<reference evidence="2 3" key="1">
    <citation type="submission" date="2020-09" db="EMBL/GenBank/DDBJ databases">
        <title>Genome sequencing and assembly of Pontibacter sp.</title>
        <authorList>
            <person name="Chhetri G."/>
        </authorList>
    </citation>
    <scope>NUCLEOTIDE SEQUENCE [LARGE SCALE GENOMIC DNA]</scope>
    <source>
        <strain evidence="2 3">JH31</strain>
    </source>
</reference>
<dbReference type="Gene3D" id="3.40.50.720">
    <property type="entry name" value="NAD(P)-binding Rossmann-like Domain"/>
    <property type="match status" value="1"/>
</dbReference>
<accession>A0ABR7XKM6</accession>